<organism evidence="2 3">
    <name type="scientific">Oceanirhabdus seepicola</name>
    <dbReference type="NCBI Taxonomy" id="2828781"/>
    <lineage>
        <taxon>Bacteria</taxon>
        <taxon>Bacillati</taxon>
        <taxon>Bacillota</taxon>
        <taxon>Clostridia</taxon>
        <taxon>Eubacteriales</taxon>
        <taxon>Clostridiaceae</taxon>
        <taxon>Oceanirhabdus</taxon>
    </lineage>
</organism>
<keyword evidence="1" id="KW-0812">Transmembrane</keyword>
<feature type="transmembrane region" description="Helical" evidence="1">
    <location>
        <begin position="6"/>
        <end position="22"/>
    </location>
</feature>
<dbReference type="RefSeq" id="WP_250859763.1">
    <property type="nucleotide sequence ID" value="NZ_JAGSOJ010000002.1"/>
</dbReference>
<gene>
    <name evidence="2" type="ORF">KDK92_13140</name>
</gene>
<evidence type="ECO:0000313" key="2">
    <source>
        <dbReference type="EMBL" id="MCM1990671.1"/>
    </source>
</evidence>
<reference evidence="2" key="1">
    <citation type="journal article" date="2021" name="mSystems">
        <title>Bacteria and Archaea Synergistically Convert Glycine Betaine to Biogenic Methane in the Formosa Cold Seep of the South China Sea.</title>
        <authorList>
            <person name="Li L."/>
            <person name="Zhang W."/>
            <person name="Zhang S."/>
            <person name="Song L."/>
            <person name="Sun Q."/>
            <person name="Zhang H."/>
            <person name="Xiang H."/>
            <person name="Dong X."/>
        </authorList>
    </citation>
    <scope>NUCLEOTIDE SEQUENCE</scope>
    <source>
        <strain evidence="2">ZWT</strain>
    </source>
</reference>
<comment type="caution">
    <text evidence="2">The sequence shown here is derived from an EMBL/GenBank/DDBJ whole genome shotgun (WGS) entry which is preliminary data.</text>
</comment>
<reference evidence="2" key="2">
    <citation type="submission" date="2021-04" db="EMBL/GenBank/DDBJ databases">
        <authorList>
            <person name="Dong X."/>
        </authorList>
    </citation>
    <scope>NUCLEOTIDE SEQUENCE</scope>
    <source>
        <strain evidence="2">ZWT</strain>
    </source>
</reference>
<evidence type="ECO:0000256" key="1">
    <source>
        <dbReference type="SAM" id="Phobius"/>
    </source>
</evidence>
<accession>A0A9J6P239</accession>
<dbReference type="AlphaFoldDB" id="A0A9J6P239"/>
<evidence type="ECO:0000313" key="3">
    <source>
        <dbReference type="Proteomes" id="UP001056429"/>
    </source>
</evidence>
<keyword evidence="1" id="KW-1133">Transmembrane helix</keyword>
<keyword evidence="3" id="KW-1185">Reference proteome</keyword>
<protein>
    <submittedName>
        <fullName evidence="2">FeoB-associated Cys-rich membrane protein</fullName>
    </submittedName>
</protein>
<keyword evidence="1" id="KW-0472">Membrane</keyword>
<dbReference type="EMBL" id="JAGSOJ010000002">
    <property type="protein sequence ID" value="MCM1990671.1"/>
    <property type="molecule type" value="Genomic_DNA"/>
</dbReference>
<dbReference type="Proteomes" id="UP001056429">
    <property type="component" value="Unassembled WGS sequence"/>
</dbReference>
<dbReference type="Pfam" id="PF12669">
    <property type="entry name" value="FeoB_associated"/>
    <property type="match status" value="1"/>
</dbReference>
<proteinExistence type="predicted"/>
<name>A0A9J6P239_9CLOT</name>
<sequence length="45" mass="4857">MLANIIVGVIFTGIIIFAFKKAHNDMKNNKCGGCSGCSKKSKCHK</sequence>